<evidence type="ECO:0000256" key="8">
    <source>
        <dbReference type="PROSITE-ProRule" id="PRU10060"/>
    </source>
</evidence>
<evidence type="ECO:0000313" key="13">
    <source>
        <dbReference type="Proteomes" id="UP001148838"/>
    </source>
</evidence>
<feature type="domain" description="Glycoside hydrolase family 9" evidence="11">
    <location>
        <begin position="577"/>
        <end position="853"/>
    </location>
</feature>
<proteinExistence type="inferred from homology"/>
<feature type="domain" description="Glycoside hydrolase family 9" evidence="11">
    <location>
        <begin position="25"/>
        <end position="442"/>
    </location>
</feature>
<dbReference type="InterPro" id="IPR033126">
    <property type="entry name" value="Glyco_hydro_9_Asp/Glu_AS"/>
</dbReference>
<reference evidence="12 13" key="1">
    <citation type="journal article" date="2022" name="Allergy">
        <title>Genome assembly and annotation of Periplaneta americana reveal a comprehensive cockroach allergen profile.</title>
        <authorList>
            <person name="Wang L."/>
            <person name="Xiong Q."/>
            <person name="Saelim N."/>
            <person name="Wang L."/>
            <person name="Nong W."/>
            <person name="Wan A.T."/>
            <person name="Shi M."/>
            <person name="Liu X."/>
            <person name="Cao Q."/>
            <person name="Hui J.H.L."/>
            <person name="Sookrung N."/>
            <person name="Leung T.F."/>
            <person name="Tungtrongchitr A."/>
            <person name="Tsui S.K.W."/>
        </authorList>
    </citation>
    <scope>NUCLEOTIDE SEQUENCE [LARGE SCALE GENOMIC DNA]</scope>
    <source>
        <strain evidence="12">PWHHKU_190912</strain>
    </source>
</reference>
<keyword evidence="7 8" id="KW-0624">Polysaccharide degradation</keyword>
<dbReference type="PANTHER" id="PTHR22298">
    <property type="entry name" value="ENDO-1,4-BETA-GLUCANASE"/>
    <property type="match status" value="1"/>
</dbReference>
<comment type="similarity">
    <text evidence="2 8 9">Belongs to the glycosyl hydrolase 9 (cellulase E) family.</text>
</comment>
<dbReference type="Gene3D" id="1.50.10.10">
    <property type="match status" value="5"/>
</dbReference>
<feature type="active site" evidence="8">
    <location>
        <position position="420"/>
    </location>
</feature>
<keyword evidence="5 8" id="KW-0119">Carbohydrate metabolism</keyword>
<comment type="caution">
    <text evidence="12">The sequence shown here is derived from an EMBL/GenBank/DDBJ whole genome shotgun (WGS) entry which is preliminary data.</text>
</comment>
<organism evidence="12 13">
    <name type="scientific">Periplaneta americana</name>
    <name type="common">American cockroach</name>
    <name type="synonym">Blatta americana</name>
    <dbReference type="NCBI Taxonomy" id="6978"/>
    <lineage>
        <taxon>Eukaryota</taxon>
        <taxon>Metazoa</taxon>
        <taxon>Ecdysozoa</taxon>
        <taxon>Arthropoda</taxon>
        <taxon>Hexapoda</taxon>
        <taxon>Insecta</taxon>
        <taxon>Pterygota</taxon>
        <taxon>Neoptera</taxon>
        <taxon>Polyneoptera</taxon>
        <taxon>Dictyoptera</taxon>
        <taxon>Blattodea</taxon>
        <taxon>Blattoidea</taxon>
        <taxon>Blattidae</taxon>
        <taxon>Blattinae</taxon>
        <taxon>Periplaneta</taxon>
    </lineage>
</organism>
<evidence type="ECO:0000256" key="4">
    <source>
        <dbReference type="ARBA" id="ARBA00023001"/>
    </source>
</evidence>
<dbReference type="Proteomes" id="UP001148838">
    <property type="component" value="Unassembled WGS sequence"/>
</dbReference>
<dbReference type="InterPro" id="IPR012341">
    <property type="entry name" value="6hp_glycosidase-like_sf"/>
</dbReference>
<evidence type="ECO:0000259" key="11">
    <source>
        <dbReference type="Pfam" id="PF00759"/>
    </source>
</evidence>
<comment type="catalytic activity">
    <reaction evidence="1 9">
        <text>Endohydrolysis of (1-&gt;4)-beta-D-glucosidic linkages in cellulose, lichenin and cereal beta-D-glucans.</text>
        <dbReference type="EC" id="3.2.1.4"/>
    </reaction>
</comment>
<keyword evidence="6 8" id="KW-0326">Glycosidase</keyword>
<evidence type="ECO:0000256" key="2">
    <source>
        <dbReference type="ARBA" id="ARBA00007072"/>
    </source>
</evidence>
<keyword evidence="13" id="KW-1185">Reference proteome</keyword>
<evidence type="ECO:0000256" key="7">
    <source>
        <dbReference type="ARBA" id="ARBA00023326"/>
    </source>
</evidence>
<dbReference type="SUPFAM" id="SSF48208">
    <property type="entry name" value="Six-hairpin glycosidases"/>
    <property type="match status" value="3"/>
</dbReference>
<name>A0ABQ8TPC2_PERAM</name>
<sequence>MVKKYQLEAYLASLGRFPLFSAYDYGQLIRYSLLFYEAQRSGKLPSDQKVTWRKDSALNDKGLNGEDLTGGYYDAGDYLKCGFPMAYTATVLSWGIISHESGYKKANALTDARKAVKWATDYFLKCHISANEFYGQVGQTHADHQYWGRPEDMTIDRPAYKIDTLHPGSDLAAETAAAFAAAYLVFKNSDASYANNLLTHAKQLFSFADKYRGKHNDAIPDAYSSHNYEDELVWGATWLYKATGDQSYLTRAEQLYAEFDLGSWVGRFDWDWKNSGADVLLAQLTGKQTYKDTVQRFCDHMLYTQKKTPKGLVFISDWGSLRSAANIVYICLEAAKLGINADAYRQFATKQIGYMLGDAGRSFVVGYGNNPPTHAHHRSSSCPDAPAICDKTTYWSPDPNAHVLYGALVGGPDANDNYTDVRTDYVHNEVACDYNACYQSALAALTLFITKVHVPELVEQSGVGLQKEIEPRRVPLSTMKIIVSLQAAIALCYAYDYGELLRYSLLFYEAQRSGKLPSDQKVTWRKDSALNDKGQDGEDLTGGYYDAGDFVKFGFPMAYTVTVLAWGIISHESGYKKASSDLAAETAAALAAASLVFNNTDSSYANTLLTHAKQLFNFADQYRGKYSDSIPNGYPSYNYEDELVWGATWLYKATGDQSYLTKAEQLYNEFGLQYWWGGFGWDQKNSGVDVLLAELTRKQSYKDNVQGYCDYMLNTQQKTPKGLVFIGEWGSLRSAANMVYICLQAAKLGINTGQYLHFAQKQIGYMLGDTGRSFVVGYGTNPPTHSHHRSSSCPDAPATCDWSTFSSSDPNAHVLYGALVGGPDAIDNYSDVRDDAVHNEVACDYNAAYQSVLAALNELKEFAIRKVQDNREGLELNGLHQLLVYADDVNMLRENPQTIRENTGILLEASKEIGMEINPGKTKYMIMSRDENIVRNGNIKIGDLSFEEVEKFKYLGATVTNIYDTLEEIKHRINMGNACHYSVEKLLSSNLLSKNVEVRIYKTVILPVVLYGCETWTLILKEGQRLRMFENKVLRKIFGAELQENGESYTTQNCTHSYDYGQVIRDSLLFYEAQRSGKLPSDQKVTWRKDSALNDKGQNGEDLTGGYYDAGDFVKFGFPMAYTATVLAWGIIGNEAGYTKARSDLAAETAAALAAASIVFWTSNSSYANTLLAHAKQLFNFADTYRGNYSDSITDGFYNEQTKKTVHSYRPEKEVLESFKAQVNELHEEEIKRLVQENDDLKQKVSDLQQVHTQRQYNDLEFNQTMNNQLINEQTTATMTPLSIPNDWLASNPPERIEHACQSFQWTSQKRGGGTYKNVLSKTRQYLCSLLSTYRPIAETDKCLEGELCSVVQRQHISPAATIAL</sequence>
<evidence type="ECO:0000256" key="5">
    <source>
        <dbReference type="ARBA" id="ARBA00023277"/>
    </source>
</evidence>
<dbReference type="Pfam" id="PF00759">
    <property type="entry name" value="Glyco_hydro_9"/>
    <property type="match status" value="3"/>
</dbReference>
<feature type="active site" evidence="8">
    <location>
        <position position="429"/>
    </location>
</feature>
<keyword evidence="10" id="KW-0175">Coiled coil</keyword>
<evidence type="ECO:0000256" key="10">
    <source>
        <dbReference type="SAM" id="Coils"/>
    </source>
</evidence>
<dbReference type="PROSITE" id="PS00698">
    <property type="entry name" value="GH9_3"/>
    <property type="match status" value="1"/>
</dbReference>
<gene>
    <name evidence="12" type="ORF">ANN_10557</name>
</gene>
<feature type="coiled-coil region" evidence="10">
    <location>
        <begin position="1224"/>
        <end position="1251"/>
    </location>
</feature>
<dbReference type="InterPro" id="IPR008928">
    <property type="entry name" value="6-hairpin_glycosidase_sf"/>
</dbReference>
<accession>A0ABQ8TPC2</accession>
<keyword evidence="3 8" id="KW-0378">Hydrolase</keyword>
<protein>
    <recommendedName>
        <fullName evidence="9">Endoglucanase</fullName>
        <ecNumber evidence="9">3.2.1.4</ecNumber>
    </recommendedName>
</protein>
<evidence type="ECO:0000313" key="12">
    <source>
        <dbReference type="EMBL" id="KAJ4448539.1"/>
    </source>
</evidence>
<evidence type="ECO:0000256" key="1">
    <source>
        <dbReference type="ARBA" id="ARBA00000966"/>
    </source>
</evidence>
<feature type="domain" description="Glycoside hydrolase family 9" evidence="11">
    <location>
        <begin position="1060"/>
        <end position="1141"/>
    </location>
</feature>
<evidence type="ECO:0000256" key="6">
    <source>
        <dbReference type="ARBA" id="ARBA00023295"/>
    </source>
</evidence>
<dbReference type="EMBL" id="JAJSOF020000005">
    <property type="protein sequence ID" value="KAJ4448539.1"/>
    <property type="molecule type" value="Genomic_DNA"/>
</dbReference>
<dbReference type="InterPro" id="IPR001701">
    <property type="entry name" value="Glyco_hydro_9"/>
</dbReference>
<dbReference type="EC" id="3.2.1.4" evidence="9"/>
<keyword evidence="4 9" id="KW-0136">Cellulose degradation</keyword>
<evidence type="ECO:0000256" key="3">
    <source>
        <dbReference type="ARBA" id="ARBA00022801"/>
    </source>
</evidence>
<evidence type="ECO:0000256" key="9">
    <source>
        <dbReference type="RuleBase" id="RU361166"/>
    </source>
</evidence>